<keyword evidence="2" id="KW-1185">Reference proteome</keyword>
<dbReference type="AlphaFoldDB" id="A0A839AD77"/>
<gene>
    <name evidence="1" type="ORF">H2509_06605</name>
</gene>
<accession>A0A839AD77</accession>
<organism evidence="1 2">
    <name type="scientific">Stappia albiluteola</name>
    <dbReference type="NCBI Taxonomy" id="2758565"/>
    <lineage>
        <taxon>Bacteria</taxon>
        <taxon>Pseudomonadati</taxon>
        <taxon>Pseudomonadota</taxon>
        <taxon>Alphaproteobacteria</taxon>
        <taxon>Hyphomicrobiales</taxon>
        <taxon>Stappiaceae</taxon>
        <taxon>Stappia</taxon>
    </lineage>
</organism>
<dbReference type="Proteomes" id="UP000541109">
    <property type="component" value="Unassembled WGS sequence"/>
</dbReference>
<sequence length="396" mass="43080">MDTAEFSLAVICLDHRALHDLYQAFPASCWPAFVDDPADIAFLFNSERFPRAILAIMSGVAGEAEMIRELSRQIRAAPVEVPVMIMDFGGITAAELDCLSFRPAAIVGPGVPLAQVATRMGDASRLTVRMEEARLRRRVFGPANLPVPQGIDAGLLIIGLGGRFSAIERANKDRTRIIGAFTPDMADQYLSEAPFRAVMIDCPPDVAETQIRRLRSDARTFTLPVVAAVDTPEEAAPLYEVGATTVLVGRLENERLARYLSCAIRTGIRRGLANRALSAFRDRFVNDSNRLRLDGAAFQTYLLKATEVSRLRGEELICLKLDDLARDGLQEMPGDADALSIDLASKVALSSAALAREEDLVAEVEGLGGVAVLRGRDAARRLGERVKSILKSSRFA</sequence>
<protein>
    <submittedName>
        <fullName evidence="1">Uncharacterized protein</fullName>
    </submittedName>
</protein>
<evidence type="ECO:0000313" key="1">
    <source>
        <dbReference type="EMBL" id="MBA5776797.1"/>
    </source>
</evidence>
<evidence type="ECO:0000313" key="2">
    <source>
        <dbReference type="Proteomes" id="UP000541109"/>
    </source>
</evidence>
<reference evidence="1 2" key="1">
    <citation type="submission" date="2020-07" db="EMBL/GenBank/DDBJ databases">
        <title>Stappia sp., F7233, whole genome shotgun sequencing project.</title>
        <authorList>
            <person name="Jiang S."/>
            <person name="Liu Z.W."/>
            <person name="Du Z.J."/>
        </authorList>
    </citation>
    <scope>NUCLEOTIDE SEQUENCE [LARGE SCALE GENOMIC DNA]</scope>
    <source>
        <strain evidence="1 2">F7233</strain>
    </source>
</reference>
<name>A0A839AD77_9HYPH</name>
<dbReference type="RefSeq" id="WP_182163502.1">
    <property type="nucleotide sequence ID" value="NZ_JACFXV010000043.1"/>
</dbReference>
<dbReference type="EMBL" id="JACFXV010000043">
    <property type="protein sequence ID" value="MBA5776797.1"/>
    <property type="molecule type" value="Genomic_DNA"/>
</dbReference>
<proteinExistence type="predicted"/>
<comment type="caution">
    <text evidence="1">The sequence shown here is derived from an EMBL/GenBank/DDBJ whole genome shotgun (WGS) entry which is preliminary data.</text>
</comment>